<organism evidence="2 3">
    <name type="scientific">Clostridium moutaii</name>
    <dbReference type="NCBI Taxonomy" id="3240932"/>
    <lineage>
        <taxon>Bacteria</taxon>
        <taxon>Bacillati</taxon>
        <taxon>Bacillota</taxon>
        <taxon>Clostridia</taxon>
        <taxon>Eubacteriales</taxon>
        <taxon>Clostridiaceae</taxon>
        <taxon>Clostridium</taxon>
    </lineage>
</organism>
<dbReference type="Proteomes" id="UP001564657">
    <property type="component" value="Unassembled WGS sequence"/>
</dbReference>
<evidence type="ECO:0000256" key="1">
    <source>
        <dbReference type="SAM" id="Phobius"/>
    </source>
</evidence>
<sequence length="64" mass="7601">MNVVHLFNKYFFILMAIQGVFLTFIDSKKFERDKLKKTALKSKIMGIFFLIFSSLLYAFSIYSF</sequence>
<dbReference type="InterPro" id="IPR049971">
    <property type="entry name" value="CLC_0170-like"/>
</dbReference>
<accession>A0ABV4BMN8</accession>
<gene>
    <name evidence="2" type="ORF">AB8U03_03845</name>
</gene>
<keyword evidence="1" id="KW-0472">Membrane</keyword>
<feature type="transmembrane region" description="Helical" evidence="1">
    <location>
        <begin position="44"/>
        <end position="62"/>
    </location>
</feature>
<comment type="caution">
    <text evidence="2">The sequence shown here is derived from an EMBL/GenBank/DDBJ whole genome shotgun (WGS) entry which is preliminary data.</text>
</comment>
<feature type="transmembrane region" description="Helical" evidence="1">
    <location>
        <begin position="6"/>
        <end position="24"/>
    </location>
</feature>
<evidence type="ECO:0000313" key="3">
    <source>
        <dbReference type="Proteomes" id="UP001564657"/>
    </source>
</evidence>
<dbReference type="EMBL" id="JBGEWD010000002">
    <property type="protein sequence ID" value="MEY7999337.1"/>
    <property type="molecule type" value="Genomic_DNA"/>
</dbReference>
<dbReference type="RefSeq" id="WP_369703224.1">
    <property type="nucleotide sequence ID" value="NZ_JBGEWD010000002.1"/>
</dbReference>
<keyword evidence="1" id="KW-1133">Transmembrane helix</keyword>
<evidence type="ECO:0000313" key="2">
    <source>
        <dbReference type="EMBL" id="MEY7999337.1"/>
    </source>
</evidence>
<keyword evidence="3" id="KW-1185">Reference proteome</keyword>
<protein>
    <submittedName>
        <fullName evidence="2">CLC_0170 family protein</fullName>
    </submittedName>
</protein>
<reference evidence="2 3" key="1">
    <citation type="submission" date="2024-08" db="EMBL/GenBank/DDBJ databases">
        <title>Clostridium lapicellarii sp. nov., and Clostridium renhuaiense sp. nov., two species isolated from the mud in a fermentation cellar used for producing sauce-flavour Chinese liquors.</title>
        <authorList>
            <person name="Yang F."/>
            <person name="Wang H."/>
            <person name="Chen L.Q."/>
            <person name="Zhou N."/>
            <person name="Lu J.J."/>
            <person name="Pu X.X."/>
            <person name="Wan B."/>
            <person name="Wang L."/>
            <person name="Liu S.J."/>
        </authorList>
    </citation>
    <scope>NUCLEOTIDE SEQUENCE [LARGE SCALE GENOMIC DNA]</scope>
    <source>
        <strain evidence="2 3">MT-5</strain>
    </source>
</reference>
<keyword evidence="1" id="KW-0812">Transmembrane</keyword>
<name>A0ABV4BMN8_9CLOT</name>
<dbReference type="NCBIfam" id="NF042414">
    <property type="entry name" value="CLC_0170_fam"/>
    <property type="match status" value="1"/>
</dbReference>
<proteinExistence type="predicted"/>